<dbReference type="PANTHER" id="PTHR24559:SF444">
    <property type="entry name" value="REVERSE TRANSCRIPTASE DOMAIN-CONTAINING PROTEIN"/>
    <property type="match status" value="1"/>
</dbReference>
<name>A0A1R1XAP9_9FUNG</name>
<reference evidence="1 2" key="1">
    <citation type="submission" date="2017-01" db="EMBL/GenBank/DDBJ databases">
        <authorList>
            <person name="Mah S.A."/>
            <person name="Swanson W.J."/>
            <person name="Moy G.W."/>
            <person name="Vacquier V.D."/>
        </authorList>
    </citation>
    <scope>NUCLEOTIDE SEQUENCE [LARGE SCALE GENOMIC DNA]</scope>
    <source>
        <strain evidence="1 2">GSMNP</strain>
    </source>
</reference>
<organism evidence="1 2">
    <name type="scientific">Smittium culicis</name>
    <dbReference type="NCBI Taxonomy" id="133412"/>
    <lineage>
        <taxon>Eukaryota</taxon>
        <taxon>Fungi</taxon>
        <taxon>Fungi incertae sedis</taxon>
        <taxon>Zoopagomycota</taxon>
        <taxon>Kickxellomycotina</taxon>
        <taxon>Harpellomycetes</taxon>
        <taxon>Harpellales</taxon>
        <taxon>Legeriomycetaceae</taxon>
        <taxon>Smittium</taxon>
    </lineage>
</organism>
<dbReference type="EMBL" id="LSSN01004345">
    <property type="protein sequence ID" value="OMJ11678.1"/>
    <property type="molecule type" value="Genomic_DNA"/>
</dbReference>
<keyword evidence="2" id="KW-1185">Reference proteome</keyword>
<dbReference type="InterPro" id="IPR053134">
    <property type="entry name" value="RNA-dir_DNA_polymerase"/>
</dbReference>
<dbReference type="SUPFAM" id="SSF56672">
    <property type="entry name" value="DNA/RNA polymerases"/>
    <property type="match status" value="1"/>
</dbReference>
<comment type="caution">
    <text evidence="1">The sequence shown here is derived from an EMBL/GenBank/DDBJ whole genome shotgun (WGS) entry which is preliminary data.</text>
</comment>
<evidence type="ECO:0000313" key="2">
    <source>
        <dbReference type="Proteomes" id="UP000187283"/>
    </source>
</evidence>
<protein>
    <submittedName>
        <fullName evidence="1">Retrovirus-related Pol polyprotein from transposon opus</fullName>
    </submittedName>
</protein>
<dbReference type="InterPro" id="IPR043502">
    <property type="entry name" value="DNA/RNA_pol_sf"/>
</dbReference>
<dbReference type="Gene3D" id="3.10.10.10">
    <property type="entry name" value="HIV Type 1 Reverse Transcriptase, subunit A, domain 1"/>
    <property type="match status" value="1"/>
</dbReference>
<dbReference type="OrthoDB" id="5106093at2759"/>
<proteinExistence type="predicted"/>
<feature type="non-terminal residue" evidence="1">
    <location>
        <position position="115"/>
    </location>
</feature>
<dbReference type="AlphaFoldDB" id="A0A1R1XAP9"/>
<evidence type="ECO:0000313" key="1">
    <source>
        <dbReference type="EMBL" id="OMJ11678.1"/>
    </source>
</evidence>
<dbReference type="Proteomes" id="UP000187283">
    <property type="component" value="Unassembled WGS sequence"/>
</dbReference>
<gene>
    <name evidence="1" type="ORF">AYI70_g9564</name>
</gene>
<accession>A0A1R1XAP9</accession>
<sequence>MLAAGTIDCLPNEDPEISTILREVALLFDPKPSIIKTDFPHQLRLTTEQPTHARIRHYSPEESRVLKEHVKELYQSGYARPSSSPYSANPLIVPKADGSPRVVINFRPLNKLTFR</sequence>
<dbReference type="PANTHER" id="PTHR24559">
    <property type="entry name" value="TRANSPOSON TY3-I GAG-POL POLYPROTEIN"/>
    <property type="match status" value="1"/>
</dbReference>